<dbReference type="PANTHER" id="PTHR30292:SF0">
    <property type="entry name" value="5-OXOPROLINASE SUBUNIT A"/>
    <property type="match status" value="1"/>
</dbReference>
<sequence length="242" mass="26599">MKAIDINSDVGEGIGNEAQLMPYLTSCNIACGGHAGDEKTIETVICLAMKHSVKIGAHPSYPDRANFGRKEIDISDLALKASIKEQVERVAAFAKAYKSPLHHIKPHGALYNKAARDEKTARLIVETVLEIDENLVLYVPYKSVIATVAQGKLKTLTEGFADRAYNKDYSLASRTTEGAVLDDVADVIKHCFQMISNKLVTIEGHILPFYLDTLCVHGDNPQALYILEKLTTALKRSNIKIC</sequence>
<dbReference type="GO" id="GO:0005975">
    <property type="term" value="P:carbohydrate metabolic process"/>
    <property type="evidence" value="ECO:0007669"/>
    <property type="project" value="InterPro"/>
</dbReference>
<dbReference type="EC" id="3.5.2.9" evidence="1"/>
<dbReference type="InterPro" id="IPR011330">
    <property type="entry name" value="Glyco_hydro/deAcase_b/a-brl"/>
</dbReference>
<dbReference type="NCBIfam" id="NF003816">
    <property type="entry name" value="PRK05406.1-5"/>
    <property type="match status" value="1"/>
</dbReference>
<dbReference type="CDD" id="cd10801">
    <property type="entry name" value="LamB_YcsF_like_1"/>
    <property type="match status" value="1"/>
</dbReference>
<protein>
    <submittedName>
        <fullName evidence="1">5-oxoprolinase subunit PxpA</fullName>
        <ecNumber evidence="1">3.5.2.9</ecNumber>
    </submittedName>
</protein>
<dbReference type="Gene3D" id="3.20.20.370">
    <property type="entry name" value="Glycoside hydrolase/deacetylase"/>
    <property type="match status" value="1"/>
</dbReference>
<dbReference type="AlphaFoldDB" id="A0A3M0FX00"/>
<evidence type="ECO:0000313" key="2">
    <source>
        <dbReference type="Proteomes" id="UP000281985"/>
    </source>
</evidence>
<evidence type="ECO:0000313" key="1">
    <source>
        <dbReference type="EMBL" id="RMB56988.1"/>
    </source>
</evidence>
<reference evidence="1 2" key="1">
    <citation type="submission" date="2018-10" db="EMBL/GenBank/DDBJ databases">
        <title>Dokdonia luteus sp. nov., isolated from sea water.</title>
        <authorList>
            <person name="Zhou L.Y."/>
            <person name="Du Z.J."/>
        </authorList>
    </citation>
    <scope>NUCLEOTIDE SEQUENCE [LARGE SCALE GENOMIC DNA]</scope>
    <source>
        <strain evidence="1 2">SH27</strain>
    </source>
</reference>
<dbReference type="EMBL" id="REFV01000013">
    <property type="protein sequence ID" value="RMB56988.1"/>
    <property type="molecule type" value="Genomic_DNA"/>
</dbReference>
<proteinExistence type="predicted"/>
<dbReference type="OrthoDB" id="9773478at2"/>
<gene>
    <name evidence="1" type="primary">pxpA</name>
    <name evidence="1" type="ORF">EAX61_12720</name>
</gene>
<dbReference type="InterPro" id="IPR005501">
    <property type="entry name" value="LamB/YcsF/PxpA-like"/>
</dbReference>
<keyword evidence="2" id="KW-1185">Reference proteome</keyword>
<dbReference type="Pfam" id="PF03746">
    <property type="entry name" value="LamB_YcsF"/>
    <property type="match status" value="1"/>
</dbReference>
<dbReference type="Proteomes" id="UP000281985">
    <property type="component" value="Unassembled WGS sequence"/>
</dbReference>
<name>A0A3M0FX00_9FLAO</name>
<dbReference type="PANTHER" id="PTHR30292">
    <property type="entry name" value="UNCHARACTERIZED PROTEIN YBGL-RELATED"/>
    <property type="match status" value="1"/>
</dbReference>
<keyword evidence="1" id="KW-0378">Hydrolase</keyword>
<comment type="caution">
    <text evidence="1">The sequence shown here is derived from an EMBL/GenBank/DDBJ whole genome shotgun (WGS) entry which is preliminary data.</text>
</comment>
<dbReference type="NCBIfam" id="NF003814">
    <property type="entry name" value="PRK05406.1-3"/>
    <property type="match status" value="1"/>
</dbReference>
<organism evidence="1 2">
    <name type="scientific">Dokdonia sinensis</name>
    <dbReference type="NCBI Taxonomy" id="2479847"/>
    <lineage>
        <taxon>Bacteria</taxon>
        <taxon>Pseudomonadati</taxon>
        <taxon>Bacteroidota</taxon>
        <taxon>Flavobacteriia</taxon>
        <taxon>Flavobacteriales</taxon>
        <taxon>Flavobacteriaceae</taxon>
        <taxon>Dokdonia</taxon>
    </lineage>
</organism>
<dbReference type="GO" id="GO:0017168">
    <property type="term" value="F:5-oxoprolinase (ATP-hydrolyzing) activity"/>
    <property type="evidence" value="ECO:0007669"/>
    <property type="project" value="UniProtKB-EC"/>
</dbReference>
<accession>A0A3M0FX00</accession>
<dbReference type="SUPFAM" id="SSF88713">
    <property type="entry name" value="Glycoside hydrolase/deacetylase"/>
    <property type="match status" value="1"/>
</dbReference>